<dbReference type="EMBL" id="CARXXK010000005">
    <property type="protein sequence ID" value="CAI6368939.1"/>
    <property type="molecule type" value="Genomic_DNA"/>
</dbReference>
<evidence type="ECO:0000313" key="1">
    <source>
        <dbReference type="EMBL" id="CAI6368939.1"/>
    </source>
</evidence>
<accession>A0AAV0XK41</accession>
<dbReference type="AlphaFoldDB" id="A0AAV0XK41"/>
<evidence type="ECO:0000313" key="2">
    <source>
        <dbReference type="Proteomes" id="UP001160148"/>
    </source>
</evidence>
<comment type="caution">
    <text evidence="1">The sequence shown here is derived from an EMBL/GenBank/DDBJ whole genome shotgun (WGS) entry which is preliminary data.</text>
</comment>
<name>A0AAV0XK41_9HEMI</name>
<keyword evidence="2" id="KW-1185">Reference proteome</keyword>
<dbReference type="Proteomes" id="UP001160148">
    <property type="component" value="Unassembled WGS sequence"/>
</dbReference>
<sequence>MNNTPAEQLKIIFPEKKCVVQINKLSVDGRHYRSLALPEKNAFIYICGYLISNCLKIHSCDSCLEYARSTSELSSEHFFTYFKSHQQDSTSIFSSLMTPDSNFCQYVYQLDQIFTNNFQQLLPLPKVGEKIKNLMSFVYFEHNCPQFPKFIY</sequence>
<protein>
    <submittedName>
        <fullName evidence="1">Uncharacterized protein</fullName>
    </submittedName>
</protein>
<gene>
    <name evidence="1" type="ORF">MEUPH1_LOCUS23238</name>
</gene>
<reference evidence="1 2" key="1">
    <citation type="submission" date="2023-01" db="EMBL/GenBank/DDBJ databases">
        <authorList>
            <person name="Whitehead M."/>
        </authorList>
    </citation>
    <scope>NUCLEOTIDE SEQUENCE [LARGE SCALE GENOMIC DNA]</scope>
</reference>
<organism evidence="1 2">
    <name type="scientific">Macrosiphum euphorbiae</name>
    <name type="common">potato aphid</name>
    <dbReference type="NCBI Taxonomy" id="13131"/>
    <lineage>
        <taxon>Eukaryota</taxon>
        <taxon>Metazoa</taxon>
        <taxon>Ecdysozoa</taxon>
        <taxon>Arthropoda</taxon>
        <taxon>Hexapoda</taxon>
        <taxon>Insecta</taxon>
        <taxon>Pterygota</taxon>
        <taxon>Neoptera</taxon>
        <taxon>Paraneoptera</taxon>
        <taxon>Hemiptera</taxon>
        <taxon>Sternorrhyncha</taxon>
        <taxon>Aphidomorpha</taxon>
        <taxon>Aphidoidea</taxon>
        <taxon>Aphididae</taxon>
        <taxon>Macrosiphini</taxon>
        <taxon>Macrosiphum</taxon>
    </lineage>
</organism>
<proteinExistence type="predicted"/>